<keyword evidence="6" id="KW-0732">Signal</keyword>
<keyword evidence="1 4" id="KW-0349">Heme</keyword>
<dbReference type="InterPro" id="IPR036909">
    <property type="entry name" value="Cyt_c-like_dom_sf"/>
</dbReference>
<feature type="signal peptide" evidence="6">
    <location>
        <begin position="1"/>
        <end position="18"/>
    </location>
</feature>
<evidence type="ECO:0000313" key="8">
    <source>
        <dbReference type="EMBL" id="NBG64551.1"/>
    </source>
</evidence>
<feature type="region of interest" description="Disordered" evidence="5">
    <location>
        <begin position="136"/>
        <end position="157"/>
    </location>
</feature>
<protein>
    <submittedName>
        <fullName evidence="8">DUF3365 domain-containing protein</fullName>
    </submittedName>
</protein>
<dbReference type="GO" id="GO:0020037">
    <property type="term" value="F:heme binding"/>
    <property type="evidence" value="ECO:0007669"/>
    <property type="project" value="InterPro"/>
</dbReference>
<proteinExistence type="predicted"/>
<keyword evidence="3 4" id="KW-0408">Iron</keyword>
<dbReference type="Proteomes" id="UP000470771">
    <property type="component" value="Unassembled WGS sequence"/>
</dbReference>
<evidence type="ECO:0000256" key="1">
    <source>
        <dbReference type="ARBA" id="ARBA00022617"/>
    </source>
</evidence>
<dbReference type="PROSITE" id="PS51007">
    <property type="entry name" value="CYTC"/>
    <property type="match status" value="1"/>
</dbReference>
<dbReference type="EMBL" id="WWNE01000003">
    <property type="protein sequence ID" value="NBG64551.1"/>
    <property type="molecule type" value="Genomic_DNA"/>
</dbReference>
<comment type="caution">
    <text evidence="8">The sequence shown here is derived from an EMBL/GenBank/DDBJ whole genome shotgun (WGS) entry which is preliminary data.</text>
</comment>
<evidence type="ECO:0000256" key="4">
    <source>
        <dbReference type="PROSITE-ProRule" id="PRU00433"/>
    </source>
</evidence>
<evidence type="ECO:0000256" key="3">
    <source>
        <dbReference type="ARBA" id="ARBA00023004"/>
    </source>
</evidence>
<keyword evidence="9" id="KW-1185">Reference proteome</keyword>
<evidence type="ECO:0000259" key="7">
    <source>
        <dbReference type="PROSITE" id="PS51007"/>
    </source>
</evidence>
<dbReference type="Pfam" id="PF11845">
    <property type="entry name" value="Tll0287-like"/>
    <property type="match status" value="1"/>
</dbReference>
<dbReference type="RefSeq" id="WP_160630841.1">
    <property type="nucleotide sequence ID" value="NZ_WWNE01000003.1"/>
</dbReference>
<dbReference type="GO" id="GO:0009055">
    <property type="term" value="F:electron transfer activity"/>
    <property type="evidence" value="ECO:0007669"/>
    <property type="project" value="InterPro"/>
</dbReference>
<evidence type="ECO:0000313" key="9">
    <source>
        <dbReference type="Proteomes" id="UP000470771"/>
    </source>
</evidence>
<dbReference type="SUPFAM" id="SSF46626">
    <property type="entry name" value="Cytochrome c"/>
    <property type="match status" value="1"/>
</dbReference>
<keyword evidence="2 4" id="KW-0479">Metal-binding</keyword>
<evidence type="ECO:0000256" key="5">
    <source>
        <dbReference type="SAM" id="MobiDB-lite"/>
    </source>
</evidence>
<gene>
    <name evidence="8" type="ORF">GQN54_00385</name>
</gene>
<organism evidence="8 9">
    <name type="scientific">Acidiluteibacter ferrifornacis</name>
    <dbReference type="NCBI Taxonomy" id="2692424"/>
    <lineage>
        <taxon>Bacteria</taxon>
        <taxon>Pseudomonadati</taxon>
        <taxon>Bacteroidota</taxon>
        <taxon>Flavobacteriia</taxon>
        <taxon>Flavobacteriales</taxon>
        <taxon>Cryomorphaceae</taxon>
        <taxon>Acidiluteibacter</taxon>
    </lineage>
</organism>
<evidence type="ECO:0000256" key="6">
    <source>
        <dbReference type="SAM" id="SignalP"/>
    </source>
</evidence>
<feature type="domain" description="Cytochrome c" evidence="7">
    <location>
        <begin position="34"/>
        <end position="130"/>
    </location>
</feature>
<evidence type="ECO:0000256" key="2">
    <source>
        <dbReference type="ARBA" id="ARBA00022723"/>
    </source>
</evidence>
<dbReference type="PROSITE" id="PS51257">
    <property type="entry name" value="PROKAR_LIPOPROTEIN"/>
    <property type="match status" value="1"/>
</dbReference>
<name>A0A6N9NG87_9FLAO</name>
<reference evidence="8 9" key="1">
    <citation type="submission" date="2019-12" db="EMBL/GenBank/DDBJ databases">
        <authorList>
            <person name="Zhao J."/>
        </authorList>
    </citation>
    <scope>NUCLEOTIDE SEQUENCE [LARGE SCALE GENOMIC DNA]</scope>
    <source>
        <strain evidence="8 9">S-15</strain>
    </source>
</reference>
<dbReference type="InterPro" id="IPR009056">
    <property type="entry name" value="Cyt_c-like_dom"/>
</dbReference>
<dbReference type="AlphaFoldDB" id="A0A6N9NG87"/>
<sequence>MKKYIIATLGIAAFMACINTTNNTEQLADNQEQETVHEGAILLKKNCYVCHHPTMETGRIAPPMQYVKEHYIKEGTTEEEFTEAFISFIKHPTIEKAKMPGAIANFGLMPQQAFPEETLKKIADYIYNNEIEGPGDFRGHKKKHGKGNQMHKGGEQKSEMTKAERGLEYALSTKAVLGKNLMGKIQSEGTIGALEFCNIQAIPLTDSMAKVHHALISRVTDKPRNQDNLANENELSTLSLFKQRANDGVEQEPVLREENGKTFFYFPIMTNSMCMQCHGKPEIDIERSTLAAIKAKYPEDKATGYSVDEVRGMWKVVFD</sequence>
<dbReference type="GO" id="GO:0046872">
    <property type="term" value="F:metal ion binding"/>
    <property type="evidence" value="ECO:0007669"/>
    <property type="project" value="UniProtKB-KW"/>
</dbReference>
<accession>A0A6N9NG87</accession>
<dbReference type="Gene3D" id="1.10.760.10">
    <property type="entry name" value="Cytochrome c-like domain"/>
    <property type="match status" value="1"/>
</dbReference>
<dbReference type="InterPro" id="IPR021796">
    <property type="entry name" value="Tll0287-like_dom"/>
</dbReference>
<feature type="chain" id="PRO_5026949575" evidence="6">
    <location>
        <begin position="19"/>
        <end position="319"/>
    </location>
</feature>